<dbReference type="Gene3D" id="1.20.1560.10">
    <property type="entry name" value="ABC transporter type 1, transmembrane domain"/>
    <property type="match status" value="1"/>
</dbReference>
<dbReference type="AlphaFoldDB" id="A0A061DVV3"/>
<dbReference type="InParanoid" id="A0A061DVV3"/>
<reference evidence="6 7" key="1">
    <citation type="journal article" date="2013" name="Genome Biol.">
        <title>The genome sequence of the most widely cultivated cacao type and its use to identify candidate genes regulating pod color.</title>
        <authorList>
            <person name="Motamayor J.C."/>
            <person name="Mockaitis K."/>
            <person name="Schmutz J."/>
            <person name="Haiminen N."/>
            <person name="Iii D.L."/>
            <person name="Cornejo O."/>
            <person name="Findley S.D."/>
            <person name="Zheng P."/>
            <person name="Utro F."/>
            <person name="Royaert S."/>
            <person name="Saski C."/>
            <person name="Jenkins J."/>
            <person name="Podicheti R."/>
            <person name="Zhao M."/>
            <person name="Scheffler B.E."/>
            <person name="Stack J.C."/>
            <person name="Feltus F.A."/>
            <person name="Mustiga G.M."/>
            <person name="Amores F."/>
            <person name="Phillips W."/>
            <person name="Marelli J.P."/>
            <person name="May G.D."/>
            <person name="Shapiro H."/>
            <person name="Ma J."/>
            <person name="Bustamante C.D."/>
            <person name="Schnell R.J."/>
            <person name="Main D."/>
            <person name="Gilbert D."/>
            <person name="Parida L."/>
            <person name="Kuhn D.N."/>
        </authorList>
    </citation>
    <scope>NUCLEOTIDE SEQUENCE [LARGE SCALE GENOMIC DNA]</scope>
    <source>
        <strain evidence="7">cv. Matina 1-6</strain>
    </source>
</reference>
<dbReference type="GO" id="GO:0005524">
    <property type="term" value="F:ATP binding"/>
    <property type="evidence" value="ECO:0007669"/>
    <property type="project" value="InterPro"/>
</dbReference>
<feature type="domain" description="ABC transmembrane type-1" evidence="5">
    <location>
        <begin position="57"/>
        <end position="109"/>
    </location>
</feature>
<sequence>MFFYLYFKQLASQLSLASFLLASQLLFPPLSHQTLSLLTIPVLSLFSHSFAFYFSSIGIGFMFATSWKLTLLALVVMPAISVAIQKFGRFFHELSHKTQAAAAATVSIAKVLSVIYKTQCLTK</sequence>
<evidence type="ECO:0000256" key="1">
    <source>
        <dbReference type="ARBA" id="ARBA00022692"/>
    </source>
</evidence>
<dbReference type="HOGENOM" id="CLU_2019393_0_0_1"/>
<dbReference type="InterPro" id="IPR011527">
    <property type="entry name" value="ABC1_TM_dom"/>
</dbReference>
<evidence type="ECO:0000259" key="5">
    <source>
        <dbReference type="PROSITE" id="PS50929"/>
    </source>
</evidence>
<dbReference type="InterPro" id="IPR036640">
    <property type="entry name" value="ABC1_TM_sf"/>
</dbReference>
<keyword evidence="3 4" id="KW-0472">Membrane</keyword>
<feature type="transmembrane region" description="Helical" evidence="4">
    <location>
        <begin position="50"/>
        <end position="80"/>
    </location>
</feature>
<evidence type="ECO:0000313" key="6">
    <source>
        <dbReference type="EMBL" id="EOX94133.1"/>
    </source>
</evidence>
<dbReference type="eggNOG" id="KOG0058">
    <property type="taxonomic scope" value="Eukaryota"/>
</dbReference>
<dbReference type="GO" id="GO:0016020">
    <property type="term" value="C:membrane"/>
    <property type="evidence" value="ECO:0007669"/>
    <property type="project" value="InterPro"/>
</dbReference>
<dbReference type="STRING" id="3641.A0A061DVV3"/>
<dbReference type="Gramene" id="EOX94133">
    <property type="protein sequence ID" value="EOX94133"/>
    <property type="gene ID" value="TCM_003382"/>
</dbReference>
<keyword evidence="2 4" id="KW-1133">Transmembrane helix</keyword>
<evidence type="ECO:0000313" key="7">
    <source>
        <dbReference type="Proteomes" id="UP000026915"/>
    </source>
</evidence>
<proteinExistence type="predicted"/>
<dbReference type="EMBL" id="CM001879">
    <property type="protein sequence ID" value="EOX94133.1"/>
    <property type="molecule type" value="Genomic_DNA"/>
</dbReference>
<organism evidence="6 7">
    <name type="scientific">Theobroma cacao</name>
    <name type="common">Cacao</name>
    <name type="synonym">Cocoa</name>
    <dbReference type="NCBI Taxonomy" id="3641"/>
    <lineage>
        <taxon>Eukaryota</taxon>
        <taxon>Viridiplantae</taxon>
        <taxon>Streptophyta</taxon>
        <taxon>Embryophyta</taxon>
        <taxon>Tracheophyta</taxon>
        <taxon>Spermatophyta</taxon>
        <taxon>Magnoliopsida</taxon>
        <taxon>eudicotyledons</taxon>
        <taxon>Gunneridae</taxon>
        <taxon>Pentapetalae</taxon>
        <taxon>rosids</taxon>
        <taxon>malvids</taxon>
        <taxon>Malvales</taxon>
        <taxon>Malvaceae</taxon>
        <taxon>Byttnerioideae</taxon>
        <taxon>Theobroma</taxon>
    </lineage>
</organism>
<name>A0A061DVV3_THECC</name>
<keyword evidence="1 4" id="KW-0812">Transmembrane</keyword>
<dbReference type="GO" id="GO:0140359">
    <property type="term" value="F:ABC-type transporter activity"/>
    <property type="evidence" value="ECO:0007669"/>
    <property type="project" value="InterPro"/>
</dbReference>
<evidence type="ECO:0000256" key="2">
    <source>
        <dbReference type="ARBA" id="ARBA00022989"/>
    </source>
</evidence>
<dbReference type="SUPFAM" id="SSF90123">
    <property type="entry name" value="ABC transporter transmembrane region"/>
    <property type="match status" value="1"/>
</dbReference>
<keyword evidence="7" id="KW-1185">Reference proteome</keyword>
<dbReference type="Proteomes" id="UP000026915">
    <property type="component" value="Chromosome 1"/>
</dbReference>
<dbReference type="Pfam" id="PF00664">
    <property type="entry name" value="ABC_membrane"/>
    <property type="match status" value="1"/>
</dbReference>
<dbReference type="PROSITE" id="PS50929">
    <property type="entry name" value="ABC_TM1F"/>
    <property type="match status" value="1"/>
</dbReference>
<accession>A0A061DVV3</accession>
<evidence type="ECO:0000256" key="3">
    <source>
        <dbReference type="ARBA" id="ARBA00023136"/>
    </source>
</evidence>
<evidence type="ECO:0000256" key="4">
    <source>
        <dbReference type="SAM" id="Phobius"/>
    </source>
</evidence>
<gene>
    <name evidence="6" type="ORF">TCM_003382</name>
</gene>
<protein>
    <recommendedName>
        <fullName evidence="5">ABC transmembrane type-1 domain-containing protein</fullName>
    </recommendedName>
</protein>